<dbReference type="Proteomes" id="UP000694420">
    <property type="component" value="Unplaced"/>
</dbReference>
<keyword evidence="7" id="KW-0472">Membrane</keyword>
<dbReference type="GO" id="GO:0012505">
    <property type="term" value="C:endomembrane system"/>
    <property type="evidence" value="ECO:0007669"/>
    <property type="project" value="UniProtKB-SubCell"/>
</dbReference>
<keyword evidence="3" id="KW-0963">Cytoplasm</keyword>
<reference evidence="10" key="2">
    <citation type="submission" date="2025-09" db="UniProtKB">
        <authorList>
            <consortium name="Ensembl"/>
        </authorList>
    </citation>
    <scope>IDENTIFICATION</scope>
</reference>
<dbReference type="SUPFAM" id="SSF47473">
    <property type="entry name" value="EF-hand"/>
    <property type="match status" value="1"/>
</dbReference>
<evidence type="ECO:0000256" key="1">
    <source>
        <dbReference type="ARBA" id="ARBA00004308"/>
    </source>
</evidence>
<evidence type="ECO:0000256" key="4">
    <source>
        <dbReference type="ARBA" id="ARBA00022723"/>
    </source>
</evidence>
<evidence type="ECO:0000256" key="7">
    <source>
        <dbReference type="ARBA" id="ARBA00023136"/>
    </source>
</evidence>
<dbReference type="PROSITE" id="PS00018">
    <property type="entry name" value="EF_HAND_1"/>
    <property type="match status" value="2"/>
</dbReference>
<comment type="subcellular location">
    <subcellularLocation>
        <location evidence="2">Cytoplasm</location>
    </subcellularLocation>
    <subcellularLocation>
        <location evidence="1">Endomembrane system</location>
    </subcellularLocation>
</comment>
<evidence type="ECO:0000256" key="2">
    <source>
        <dbReference type="ARBA" id="ARBA00004496"/>
    </source>
</evidence>
<evidence type="ECO:0000256" key="3">
    <source>
        <dbReference type="ARBA" id="ARBA00022490"/>
    </source>
</evidence>
<evidence type="ECO:0000256" key="8">
    <source>
        <dbReference type="SAM" id="MobiDB-lite"/>
    </source>
</evidence>
<dbReference type="InterPro" id="IPR011992">
    <property type="entry name" value="EF-hand-dom_pair"/>
</dbReference>
<evidence type="ECO:0000313" key="11">
    <source>
        <dbReference type="Proteomes" id="UP000694420"/>
    </source>
</evidence>
<organism evidence="10 11">
    <name type="scientific">Nothoprocta perdicaria</name>
    <name type="common">Chilean tinamou</name>
    <name type="synonym">Crypturus perdicarius</name>
    <dbReference type="NCBI Taxonomy" id="30464"/>
    <lineage>
        <taxon>Eukaryota</taxon>
        <taxon>Metazoa</taxon>
        <taxon>Chordata</taxon>
        <taxon>Craniata</taxon>
        <taxon>Vertebrata</taxon>
        <taxon>Euteleostomi</taxon>
        <taxon>Archelosauria</taxon>
        <taxon>Archosauria</taxon>
        <taxon>Dinosauria</taxon>
        <taxon>Saurischia</taxon>
        <taxon>Theropoda</taxon>
        <taxon>Coelurosauria</taxon>
        <taxon>Aves</taxon>
        <taxon>Palaeognathae</taxon>
        <taxon>Tinamiformes</taxon>
        <taxon>Tinamidae</taxon>
        <taxon>Nothoprocta</taxon>
    </lineage>
</organism>
<name>A0A8C6ZRC7_NOTPE</name>
<keyword evidence="5" id="KW-0677">Repeat</keyword>
<dbReference type="GO" id="GO:0005509">
    <property type="term" value="F:calcium ion binding"/>
    <property type="evidence" value="ECO:0007669"/>
    <property type="project" value="InterPro"/>
</dbReference>
<reference evidence="10" key="1">
    <citation type="submission" date="2025-08" db="UniProtKB">
        <authorList>
            <consortium name="Ensembl"/>
        </authorList>
    </citation>
    <scope>IDENTIFICATION</scope>
</reference>
<dbReference type="Ensembl" id="ENSNPET00000018412.1">
    <property type="protein sequence ID" value="ENSNPEP00000017964.1"/>
    <property type="gene ID" value="ENSNPEG00000013373.1"/>
</dbReference>
<evidence type="ECO:0000256" key="6">
    <source>
        <dbReference type="ARBA" id="ARBA00022837"/>
    </source>
</evidence>
<keyword evidence="6" id="KW-0106">Calcium</keyword>
<feature type="region of interest" description="Disordered" evidence="8">
    <location>
        <begin position="154"/>
        <end position="183"/>
    </location>
</feature>
<keyword evidence="11" id="KW-1185">Reference proteome</keyword>
<sequence length="183" mass="20553">MEISVTELRTILNRIMGKHKDLRSKGFSVEACRSMVNLMDKDGNGKLGLLEFNVLWNRIRSYLVGFDLDKSGSMSAYEMRLALEAAGFKLSKRLHELIVTRYAEPDLALDFDSFVCCLVRLETMFREAAPPWTPLGPPLACPLRLGSLHAGNPRHRLRPHLHGPALPHGSRGDQQVGRECRSS</sequence>
<evidence type="ECO:0000313" key="10">
    <source>
        <dbReference type="Ensembl" id="ENSNPEP00000017964.1"/>
    </source>
</evidence>
<dbReference type="InterPro" id="IPR002048">
    <property type="entry name" value="EF_hand_dom"/>
</dbReference>
<dbReference type="Gene3D" id="1.10.238.10">
    <property type="entry name" value="EF-hand"/>
    <property type="match status" value="1"/>
</dbReference>
<dbReference type="PANTHER" id="PTHR46735:SF3">
    <property type="entry name" value="CALPAIN SMALL SUBUNIT 1-RELATED"/>
    <property type="match status" value="1"/>
</dbReference>
<dbReference type="PANTHER" id="PTHR46735">
    <property type="entry name" value="CALPAIN, SMALL SUBUNIT 1 A-RELATED"/>
    <property type="match status" value="1"/>
</dbReference>
<accession>A0A8C6ZRC7</accession>
<feature type="domain" description="EF-hand" evidence="9">
    <location>
        <begin position="27"/>
        <end position="62"/>
    </location>
</feature>
<keyword evidence="4" id="KW-0479">Metal-binding</keyword>
<dbReference type="InterPro" id="IPR018247">
    <property type="entry name" value="EF_Hand_1_Ca_BS"/>
</dbReference>
<evidence type="ECO:0000256" key="5">
    <source>
        <dbReference type="ARBA" id="ARBA00022737"/>
    </source>
</evidence>
<protein>
    <recommendedName>
        <fullName evidence="9">EF-hand domain-containing protein</fullName>
    </recommendedName>
</protein>
<dbReference type="PROSITE" id="PS50222">
    <property type="entry name" value="EF_HAND_2"/>
    <property type="match status" value="1"/>
</dbReference>
<dbReference type="GO" id="GO:0110158">
    <property type="term" value="C:calpain complex"/>
    <property type="evidence" value="ECO:0007669"/>
    <property type="project" value="TreeGrafter"/>
</dbReference>
<dbReference type="Pfam" id="PF13833">
    <property type="entry name" value="EF-hand_8"/>
    <property type="match status" value="1"/>
</dbReference>
<proteinExistence type="predicted"/>
<dbReference type="AlphaFoldDB" id="A0A8C6ZRC7"/>
<evidence type="ECO:0000259" key="9">
    <source>
        <dbReference type="PROSITE" id="PS50222"/>
    </source>
</evidence>